<dbReference type="InterPro" id="IPR009858">
    <property type="entry name" value="DUF1415"/>
</dbReference>
<dbReference type="AlphaFoldDB" id="A0ABD3SSV2"/>
<dbReference type="EMBL" id="JALLPB020000003">
    <property type="protein sequence ID" value="KAL3827490.1"/>
    <property type="molecule type" value="Genomic_DNA"/>
</dbReference>
<keyword evidence="2" id="KW-1185">Reference proteome</keyword>
<gene>
    <name evidence="1" type="ORF">ACHAXA_003759</name>
</gene>
<comment type="caution">
    <text evidence="1">The sequence shown here is derived from an EMBL/GenBank/DDBJ whole genome shotgun (WGS) entry which is preliminary data.</text>
</comment>
<organism evidence="1 2">
    <name type="scientific">Cyclostephanos tholiformis</name>
    <dbReference type="NCBI Taxonomy" id="382380"/>
    <lineage>
        <taxon>Eukaryota</taxon>
        <taxon>Sar</taxon>
        <taxon>Stramenopiles</taxon>
        <taxon>Ochrophyta</taxon>
        <taxon>Bacillariophyta</taxon>
        <taxon>Coscinodiscophyceae</taxon>
        <taxon>Thalassiosirophycidae</taxon>
        <taxon>Stephanodiscales</taxon>
        <taxon>Stephanodiscaceae</taxon>
        <taxon>Cyclostephanos</taxon>
    </lineage>
</organism>
<reference evidence="1 2" key="1">
    <citation type="submission" date="2024-10" db="EMBL/GenBank/DDBJ databases">
        <title>Updated reference genomes for cyclostephanoid diatoms.</title>
        <authorList>
            <person name="Roberts W.R."/>
            <person name="Alverson A.J."/>
        </authorList>
    </citation>
    <scope>NUCLEOTIDE SEQUENCE [LARGE SCALE GENOMIC DNA]</scope>
    <source>
        <strain evidence="1 2">AJA228-03</strain>
    </source>
</reference>
<protein>
    <submittedName>
        <fullName evidence="1">Uncharacterized protein</fullName>
    </submittedName>
</protein>
<dbReference type="Pfam" id="PF07209">
    <property type="entry name" value="DUF1415"/>
    <property type="match status" value="1"/>
</dbReference>
<evidence type="ECO:0000313" key="2">
    <source>
        <dbReference type="Proteomes" id="UP001530377"/>
    </source>
</evidence>
<accession>A0ABD3SSV2</accession>
<evidence type="ECO:0000313" key="1">
    <source>
        <dbReference type="EMBL" id="KAL3827490.1"/>
    </source>
</evidence>
<proteinExistence type="predicted"/>
<dbReference type="Proteomes" id="UP001530377">
    <property type="component" value="Unassembled WGS sequence"/>
</dbReference>
<name>A0ABD3SSV2_9STRA</name>
<sequence length="162" mass="18160">MAPSSTSANDGTTIVVAPEYHPRDFASYMSLVHYIEDELMDEYDLHGSVQLAPFHPRFVFDGNDDDGIDNHTNRGPYPMFHVLREDEVSRAVDGLDGDAGRVWRRNVDLLMRMEERYGREGAVRALTLGWEEGEGGGGGGGPPDGMDKLLMEVRESFRQRDN</sequence>